<keyword evidence="6" id="KW-0067">ATP-binding</keyword>
<dbReference type="SMART" id="SM00046">
    <property type="entry name" value="DAGKc"/>
    <property type="match status" value="1"/>
</dbReference>
<dbReference type="Gene3D" id="2.60.200.40">
    <property type="match status" value="1"/>
</dbReference>
<evidence type="ECO:0000256" key="4">
    <source>
        <dbReference type="ARBA" id="ARBA00022741"/>
    </source>
</evidence>
<name>A0A3N6Z4Y7_9ACTN</name>
<feature type="domain" description="DAGKc" evidence="9">
    <location>
        <begin position="1"/>
        <end position="129"/>
    </location>
</feature>
<evidence type="ECO:0000313" key="10">
    <source>
        <dbReference type="EMBL" id="RQN01977.1"/>
    </source>
</evidence>
<keyword evidence="7" id="KW-0443">Lipid metabolism</keyword>
<dbReference type="Pfam" id="PF00781">
    <property type="entry name" value="DAGK_cat"/>
    <property type="match status" value="1"/>
</dbReference>
<dbReference type="GO" id="GO:0008654">
    <property type="term" value="P:phospholipid biosynthetic process"/>
    <property type="evidence" value="ECO:0007669"/>
    <property type="project" value="UniProtKB-KW"/>
</dbReference>
<dbReference type="InterPro" id="IPR045540">
    <property type="entry name" value="YegS/DAGK_C"/>
</dbReference>
<protein>
    <submittedName>
        <fullName evidence="10">Diacylglycerol kinase</fullName>
    </submittedName>
</protein>
<dbReference type="PROSITE" id="PS50146">
    <property type="entry name" value="DAGK"/>
    <property type="match status" value="1"/>
</dbReference>
<keyword evidence="3" id="KW-0808">Transferase</keyword>
<evidence type="ECO:0000256" key="8">
    <source>
        <dbReference type="ARBA" id="ARBA00023264"/>
    </source>
</evidence>
<comment type="cofactor">
    <cofactor evidence="1">
        <name>Mg(2+)</name>
        <dbReference type="ChEBI" id="CHEBI:18420"/>
    </cofactor>
</comment>
<gene>
    <name evidence="10" type="ORF">EHW97_14885</name>
</gene>
<dbReference type="RefSeq" id="WP_124237959.1">
    <property type="nucleotide sequence ID" value="NZ_JBHUFI010000010.1"/>
</dbReference>
<accession>A0A3N6Z4Y7</accession>
<sequence length="291" mass="30778">MERLLAITNASAGTSTDEAVDAALDVLREKFEVVTAATSSLDDLDRALADEPEVDVVAALGGDGSLHAVVNALHRAGRLDDVAVALVPLGTGNDFARTIELPTEPVAAARRVVEAEPRRIDLIEGEDGQVIVNAASVGLGAEAAVRAKRYKKTWGPVGYVLGALKSAFVPDARVVVRVDGRRLRGPGHVTQLAVGNGRFVGGGTELFPAAKIDDGKMDVQVVFARTLFERAIYVLRIATRTTHRSPLVHQELAESVSVDGEGLRCTSDGELSDACPRHAWRLLPGALTLLA</sequence>
<dbReference type="InterPro" id="IPR016064">
    <property type="entry name" value="NAD/diacylglycerol_kinase_sf"/>
</dbReference>
<evidence type="ECO:0000256" key="7">
    <source>
        <dbReference type="ARBA" id="ARBA00023209"/>
    </source>
</evidence>
<comment type="similarity">
    <text evidence="2">Belongs to the diacylglycerol/lipid kinase family.</text>
</comment>
<dbReference type="PANTHER" id="PTHR12358:SF54">
    <property type="entry name" value="SPHINGOSINE KINASE RELATED PROTEIN"/>
    <property type="match status" value="1"/>
</dbReference>
<dbReference type="SUPFAM" id="SSF111331">
    <property type="entry name" value="NAD kinase/diacylglycerol kinase-like"/>
    <property type="match status" value="1"/>
</dbReference>
<dbReference type="InterPro" id="IPR001206">
    <property type="entry name" value="Diacylglycerol_kinase_cat_dom"/>
</dbReference>
<dbReference type="OrthoDB" id="142078at2"/>
<keyword evidence="8" id="KW-1208">Phospholipid metabolism</keyword>
<proteinExistence type="inferred from homology"/>
<keyword evidence="11" id="KW-1185">Reference proteome</keyword>
<evidence type="ECO:0000313" key="11">
    <source>
        <dbReference type="Proteomes" id="UP000275225"/>
    </source>
</evidence>
<dbReference type="Proteomes" id="UP000275225">
    <property type="component" value="Unassembled WGS sequence"/>
</dbReference>
<dbReference type="Pfam" id="PF19279">
    <property type="entry name" value="YegS_C"/>
    <property type="match status" value="1"/>
</dbReference>
<dbReference type="GO" id="GO:0005524">
    <property type="term" value="F:ATP binding"/>
    <property type="evidence" value="ECO:0007669"/>
    <property type="project" value="UniProtKB-KW"/>
</dbReference>
<dbReference type="InterPro" id="IPR050187">
    <property type="entry name" value="Lipid_Phosphate_FormReg"/>
</dbReference>
<dbReference type="AlphaFoldDB" id="A0A3N6Z4Y7"/>
<evidence type="ECO:0000256" key="2">
    <source>
        <dbReference type="ARBA" id="ARBA00005983"/>
    </source>
</evidence>
<evidence type="ECO:0000256" key="5">
    <source>
        <dbReference type="ARBA" id="ARBA00022777"/>
    </source>
</evidence>
<dbReference type="Gene3D" id="3.40.50.10330">
    <property type="entry name" value="Probable inorganic polyphosphate/atp-NAD kinase, domain 1"/>
    <property type="match status" value="1"/>
</dbReference>
<evidence type="ECO:0000256" key="1">
    <source>
        <dbReference type="ARBA" id="ARBA00001946"/>
    </source>
</evidence>
<keyword evidence="7" id="KW-0594">Phospholipid biosynthesis</keyword>
<reference evidence="10 11" key="1">
    <citation type="submission" date="2018-11" db="EMBL/GenBank/DDBJ databases">
        <authorList>
            <person name="Li F."/>
        </authorList>
    </citation>
    <scope>NUCLEOTIDE SEQUENCE [LARGE SCALE GENOMIC DNA]</scope>
    <source>
        <strain evidence="10 11">YS17T</strain>
    </source>
</reference>
<evidence type="ECO:0000256" key="6">
    <source>
        <dbReference type="ARBA" id="ARBA00022840"/>
    </source>
</evidence>
<dbReference type="EMBL" id="RQJX01000029">
    <property type="protein sequence ID" value="RQN01977.1"/>
    <property type="molecule type" value="Genomic_DNA"/>
</dbReference>
<evidence type="ECO:0000259" key="9">
    <source>
        <dbReference type="PROSITE" id="PS50146"/>
    </source>
</evidence>
<keyword evidence="7" id="KW-0444">Lipid biosynthesis</keyword>
<organism evidence="10 11">
    <name type="scientific">Aeromicrobium camelliae</name>
    <dbReference type="NCBI Taxonomy" id="1538144"/>
    <lineage>
        <taxon>Bacteria</taxon>
        <taxon>Bacillati</taxon>
        <taxon>Actinomycetota</taxon>
        <taxon>Actinomycetes</taxon>
        <taxon>Propionibacteriales</taxon>
        <taxon>Nocardioidaceae</taxon>
        <taxon>Aeromicrobium</taxon>
    </lineage>
</organism>
<dbReference type="GO" id="GO:0016301">
    <property type="term" value="F:kinase activity"/>
    <property type="evidence" value="ECO:0007669"/>
    <property type="project" value="UniProtKB-KW"/>
</dbReference>
<keyword evidence="4" id="KW-0547">Nucleotide-binding</keyword>
<evidence type="ECO:0000256" key="3">
    <source>
        <dbReference type="ARBA" id="ARBA00022679"/>
    </source>
</evidence>
<keyword evidence="5 10" id="KW-0418">Kinase</keyword>
<dbReference type="InterPro" id="IPR017438">
    <property type="entry name" value="ATP-NAD_kinase_N"/>
</dbReference>
<comment type="caution">
    <text evidence="10">The sequence shown here is derived from an EMBL/GenBank/DDBJ whole genome shotgun (WGS) entry which is preliminary data.</text>
</comment>
<dbReference type="PANTHER" id="PTHR12358">
    <property type="entry name" value="SPHINGOSINE KINASE"/>
    <property type="match status" value="1"/>
</dbReference>